<dbReference type="PIRSF" id="PIRSF036492">
    <property type="entry name" value="ALDH"/>
    <property type="match status" value="1"/>
</dbReference>
<dbReference type="InterPro" id="IPR015590">
    <property type="entry name" value="Aldehyde_DH_dom"/>
</dbReference>
<dbReference type="GO" id="GO:0004029">
    <property type="term" value="F:aldehyde dehydrogenase (NAD+) activity"/>
    <property type="evidence" value="ECO:0007669"/>
    <property type="project" value="TreeGrafter"/>
</dbReference>
<dbReference type="InterPro" id="IPR016163">
    <property type="entry name" value="Ald_DH_C"/>
</dbReference>
<keyword evidence="2 3" id="KW-0560">Oxidoreductase</keyword>
<dbReference type="SUPFAM" id="SSF53720">
    <property type="entry name" value="ALDH-like"/>
    <property type="match status" value="1"/>
</dbReference>
<accession>A0A843WAZ4</accession>
<evidence type="ECO:0000313" key="7">
    <source>
        <dbReference type="Proteomes" id="UP000652761"/>
    </source>
</evidence>
<feature type="domain" description="Aldehyde dehydrogenase" evidence="5">
    <location>
        <begin position="412"/>
        <end position="496"/>
    </location>
</feature>
<dbReference type="Pfam" id="PF00171">
    <property type="entry name" value="Aldedh"/>
    <property type="match status" value="2"/>
</dbReference>
<dbReference type="Gene3D" id="3.40.605.10">
    <property type="entry name" value="Aldehyde Dehydrogenase, Chain A, domain 1"/>
    <property type="match status" value="2"/>
</dbReference>
<sequence length="540" mass="60613">MYISHQVPSCAPWFVPFITRSREEEIDRSMENVQLDQACQELRQTFAGSRTKSAQWRRSQLRALLRLIQEKEDEMYKALMKDLGKPRVEAFRDEVGVLNKSLNLALGSLDKWMAPKSVGVPLVAFPTTAQLVPEPLGVVLIFSSWNFPMGLALDPLVGAIAAGNAVAIKPSELAPASSAFLAKTIPLYLDTSAIKVFEGGADVGEHLLSKKWDHIFFTGSHKVGSLVMSAAAKHLTPVTLEMGGKCPAILDSLTCRREREIAMGRIVNAKWGVCGGQVCLGVDYLLVEESAAASWIELMKEKMRDYYGDDPRTTGIISKIVNKRHFDRLKNLLQDPAVAATIIHGGKIHRANNPLESTPRIRDHVRRNLWPPAPNNHSKPQQQRKNCEPPFVIQEINEPVKLNFSSSAFTLQLKDIEQSVEFINSLPKPLAVYAFTKDRKLKEKILAETSSGCVTFDDAIIQFLFDTLPFGGVGRSGFGRYHGKYTFDAFSHEKAVLRRHYLFEFRFGYPPWGETKLKLLRAVYEYDYLNLVLLLLGLKR</sequence>
<comment type="similarity">
    <text evidence="1 3">Belongs to the aldehyde dehydrogenase family.</text>
</comment>
<dbReference type="FunFam" id="3.40.605.10:FF:000004">
    <property type="entry name" value="Aldehyde dehydrogenase"/>
    <property type="match status" value="1"/>
</dbReference>
<feature type="active site" evidence="4">
    <location>
        <position position="279"/>
    </location>
</feature>
<evidence type="ECO:0000256" key="3">
    <source>
        <dbReference type="PIRNR" id="PIRNR036492"/>
    </source>
</evidence>
<feature type="active site" evidence="4">
    <location>
        <position position="241"/>
    </location>
</feature>
<proteinExistence type="inferred from homology"/>
<dbReference type="InterPro" id="IPR016161">
    <property type="entry name" value="Ald_DH/histidinol_DH"/>
</dbReference>
<feature type="domain" description="Aldehyde dehydrogenase" evidence="5">
    <location>
        <begin position="31"/>
        <end position="353"/>
    </location>
</feature>
<dbReference type="Gene3D" id="3.40.309.10">
    <property type="entry name" value="Aldehyde Dehydrogenase, Chain A, domain 2"/>
    <property type="match status" value="2"/>
</dbReference>
<evidence type="ECO:0000313" key="6">
    <source>
        <dbReference type="EMBL" id="MQM08383.1"/>
    </source>
</evidence>
<dbReference type="AlphaFoldDB" id="A0A843WAZ4"/>
<dbReference type="Proteomes" id="UP000652761">
    <property type="component" value="Unassembled WGS sequence"/>
</dbReference>
<evidence type="ECO:0000256" key="4">
    <source>
        <dbReference type="PIRSR" id="PIRSR036492-1"/>
    </source>
</evidence>
<dbReference type="PANTHER" id="PTHR43570">
    <property type="entry name" value="ALDEHYDE DEHYDROGENASE"/>
    <property type="match status" value="1"/>
</dbReference>
<reference evidence="6" key="1">
    <citation type="submission" date="2017-07" db="EMBL/GenBank/DDBJ databases">
        <title>Taro Niue Genome Assembly and Annotation.</title>
        <authorList>
            <person name="Atibalentja N."/>
            <person name="Keating K."/>
            <person name="Fields C.J."/>
        </authorList>
    </citation>
    <scope>NUCLEOTIDE SEQUENCE</scope>
    <source>
        <strain evidence="6">Niue_2</strain>
        <tissue evidence="6">Leaf</tissue>
    </source>
</reference>
<name>A0A843WAZ4_COLES</name>
<evidence type="ECO:0000259" key="5">
    <source>
        <dbReference type="Pfam" id="PF00171"/>
    </source>
</evidence>
<evidence type="ECO:0000256" key="1">
    <source>
        <dbReference type="ARBA" id="ARBA00009986"/>
    </source>
</evidence>
<dbReference type="PANTHER" id="PTHR43570:SF17">
    <property type="entry name" value="ALDEHYDE DEHYDROGENASE FAMILY 3 MEMBER F1"/>
    <property type="match status" value="1"/>
</dbReference>
<dbReference type="InterPro" id="IPR016162">
    <property type="entry name" value="Ald_DH_N"/>
</dbReference>
<dbReference type="GO" id="GO:0005737">
    <property type="term" value="C:cytoplasm"/>
    <property type="evidence" value="ECO:0007669"/>
    <property type="project" value="TreeGrafter"/>
</dbReference>
<dbReference type="EMBL" id="NMUH01004109">
    <property type="protein sequence ID" value="MQM08383.1"/>
    <property type="molecule type" value="Genomic_DNA"/>
</dbReference>
<dbReference type="InterPro" id="IPR012394">
    <property type="entry name" value="Aldehyde_DH_NAD(P)"/>
</dbReference>
<dbReference type="GO" id="GO:0006081">
    <property type="term" value="P:aldehyde metabolic process"/>
    <property type="evidence" value="ECO:0007669"/>
    <property type="project" value="InterPro"/>
</dbReference>
<gene>
    <name evidence="6" type="ORF">Taro_041238</name>
</gene>
<comment type="caution">
    <text evidence="6">The sequence shown here is derived from an EMBL/GenBank/DDBJ whole genome shotgun (WGS) entry which is preliminary data.</text>
</comment>
<organism evidence="6 7">
    <name type="scientific">Colocasia esculenta</name>
    <name type="common">Wild taro</name>
    <name type="synonym">Arum esculentum</name>
    <dbReference type="NCBI Taxonomy" id="4460"/>
    <lineage>
        <taxon>Eukaryota</taxon>
        <taxon>Viridiplantae</taxon>
        <taxon>Streptophyta</taxon>
        <taxon>Embryophyta</taxon>
        <taxon>Tracheophyta</taxon>
        <taxon>Spermatophyta</taxon>
        <taxon>Magnoliopsida</taxon>
        <taxon>Liliopsida</taxon>
        <taxon>Araceae</taxon>
        <taxon>Aroideae</taxon>
        <taxon>Colocasieae</taxon>
        <taxon>Colocasia</taxon>
    </lineage>
</organism>
<evidence type="ECO:0000256" key="2">
    <source>
        <dbReference type="ARBA" id="ARBA00023002"/>
    </source>
</evidence>
<protein>
    <recommendedName>
        <fullName evidence="3">Aldehyde dehydrogenase</fullName>
    </recommendedName>
</protein>
<keyword evidence="7" id="KW-1185">Reference proteome</keyword>
<dbReference type="OrthoDB" id="440325at2759"/>